<comment type="caution">
    <text evidence="1">The sequence shown here is derived from an EMBL/GenBank/DDBJ whole genome shotgun (WGS) entry which is preliminary data.</text>
</comment>
<reference evidence="1 2" key="1">
    <citation type="submission" date="2019-09" db="EMBL/GenBank/DDBJ databases">
        <authorList>
            <person name="Kritzky A."/>
            <person name="Schelkanova E.Y."/>
            <person name="Alkhova Z.V."/>
            <person name="Smirnova N.I."/>
        </authorList>
    </citation>
    <scope>NUCLEOTIDE SEQUENCE [LARGE SCALE GENOMIC DNA]</scope>
    <source>
        <strain evidence="1 2">M1526</strain>
    </source>
</reference>
<organism evidence="1 2">
    <name type="scientific">Vibrio cholerae</name>
    <dbReference type="NCBI Taxonomy" id="666"/>
    <lineage>
        <taxon>Bacteria</taxon>
        <taxon>Pseudomonadati</taxon>
        <taxon>Pseudomonadota</taxon>
        <taxon>Gammaproteobacteria</taxon>
        <taxon>Vibrionales</taxon>
        <taxon>Vibrionaceae</taxon>
        <taxon>Vibrio</taxon>
    </lineage>
</organism>
<protein>
    <submittedName>
        <fullName evidence="1">Uncharacterized protein</fullName>
    </submittedName>
</protein>
<evidence type="ECO:0000313" key="1">
    <source>
        <dbReference type="EMBL" id="KAA1252584.1"/>
    </source>
</evidence>
<dbReference type="EMBL" id="VUAA01000054">
    <property type="protein sequence ID" value="KAA1252584.1"/>
    <property type="molecule type" value="Genomic_DNA"/>
</dbReference>
<sequence length="259" mass="29660">MFESNDHLEQYALNLTKVFHVESHGKFSPKKNFVASCLAKAMLGKPEGYNINTLKAELKNKSLSEPVQASIDTSQNHPEILFNEHLMSDLNAFIDTNSFFENLLSAIEKAVEGELDESIYDLLNEDGEVFEWCSERLAFTESDTNYYRVYDSMYGDVLTDYINTAAENCTYDPEVSFTSYRIMVNKSAYSEILRDKLLEWLEFLATDLNDELDESFPTEKIRALHELEGGFQDEHSETTAELLKQHLKANSASLYVSYN</sequence>
<dbReference type="Proteomes" id="UP000323225">
    <property type="component" value="Unassembled WGS sequence"/>
</dbReference>
<name>A0A5Q6PCI8_VIBCL</name>
<proteinExistence type="predicted"/>
<evidence type="ECO:0000313" key="2">
    <source>
        <dbReference type="Proteomes" id="UP000323225"/>
    </source>
</evidence>
<gene>
    <name evidence="1" type="ORF">F0M16_22070</name>
</gene>
<accession>A0A5Q6PCI8</accession>
<dbReference type="AlphaFoldDB" id="A0A5Q6PCI8"/>